<keyword evidence="1" id="KW-0472">Membrane</keyword>
<accession>A0A969PRX4</accession>
<evidence type="ECO:0000256" key="1">
    <source>
        <dbReference type="SAM" id="Phobius"/>
    </source>
</evidence>
<dbReference type="RefSeq" id="WP_168007876.1">
    <property type="nucleotide sequence ID" value="NZ_JAATHJ010000022.1"/>
</dbReference>
<reference evidence="2 3" key="1">
    <citation type="submission" date="2020-03" db="EMBL/GenBank/DDBJ databases">
        <title>Assessment of the enzymatic potential of alkaline-tolerant lipase obtained from Bacillus luteus H11 (technogenic soil) for the bioremediation of saline soils contaminated with petroleum substances.</title>
        <authorList>
            <person name="Kalwasinska A."/>
        </authorList>
    </citation>
    <scope>NUCLEOTIDE SEQUENCE [LARGE SCALE GENOMIC DNA]</scope>
    <source>
        <strain evidence="2 3">H11</strain>
    </source>
</reference>
<organism evidence="2 3">
    <name type="scientific">Alkalicoccus luteus</name>
    <dbReference type="NCBI Taxonomy" id="1237094"/>
    <lineage>
        <taxon>Bacteria</taxon>
        <taxon>Bacillati</taxon>
        <taxon>Bacillota</taxon>
        <taxon>Bacilli</taxon>
        <taxon>Bacillales</taxon>
        <taxon>Bacillaceae</taxon>
        <taxon>Alkalicoccus</taxon>
    </lineage>
</organism>
<feature type="transmembrane region" description="Helical" evidence="1">
    <location>
        <begin position="57"/>
        <end position="80"/>
    </location>
</feature>
<dbReference type="AlphaFoldDB" id="A0A969PRX4"/>
<keyword evidence="3" id="KW-1185">Reference proteome</keyword>
<dbReference type="Proteomes" id="UP000752012">
    <property type="component" value="Unassembled WGS sequence"/>
</dbReference>
<proteinExistence type="predicted"/>
<feature type="transmembrane region" description="Helical" evidence="1">
    <location>
        <begin position="92"/>
        <end position="114"/>
    </location>
</feature>
<evidence type="ECO:0000313" key="3">
    <source>
        <dbReference type="Proteomes" id="UP000752012"/>
    </source>
</evidence>
<keyword evidence="1" id="KW-0812">Transmembrane</keyword>
<comment type="caution">
    <text evidence="2">The sequence shown here is derived from an EMBL/GenBank/DDBJ whole genome shotgun (WGS) entry which is preliminary data.</text>
</comment>
<evidence type="ECO:0000313" key="2">
    <source>
        <dbReference type="EMBL" id="NJP38415.1"/>
    </source>
</evidence>
<feature type="transmembrane region" description="Helical" evidence="1">
    <location>
        <begin position="12"/>
        <end position="37"/>
    </location>
</feature>
<protein>
    <submittedName>
        <fullName evidence="2">Uncharacterized protein</fullName>
    </submittedName>
</protein>
<dbReference type="EMBL" id="JAATHJ010000022">
    <property type="protein sequence ID" value="NJP38415.1"/>
    <property type="molecule type" value="Genomic_DNA"/>
</dbReference>
<sequence length="194" mass="21736">MKKWELDSSTVLKWGIPAAALLLISAVFLPPALVVFFQEILYFSEHHWAFIPYPSAFQLMAAAMAWAALCIISLFVTMLIAEGKKRTYRGTAVHAGLGLLSLPLLALSLGHYAYIDDEGVHTNAMWSFSEETMAWEDVQHVERLTSGESVTVNEYAFADENRTFIIPYNANDFPTTRAMTRMEEEHGLEAESPS</sequence>
<name>A0A969PRX4_9BACI</name>
<gene>
    <name evidence="2" type="ORF">HCN83_12535</name>
</gene>
<keyword evidence="1" id="KW-1133">Transmembrane helix</keyword>